<evidence type="ECO:0000256" key="1">
    <source>
        <dbReference type="ARBA" id="ARBA00022801"/>
    </source>
</evidence>
<dbReference type="InterPro" id="IPR051540">
    <property type="entry name" value="S-2-haloacid_dehalogenase"/>
</dbReference>
<dbReference type="Gene3D" id="1.10.150.240">
    <property type="entry name" value="Putative phosphatase, domain 2"/>
    <property type="match status" value="1"/>
</dbReference>
<accession>A0AAE4BLI0</accession>
<comment type="caution">
    <text evidence="2">The sequence shown here is derived from an EMBL/GenBank/DDBJ whole genome shotgun (WGS) entry which is preliminary data.</text>
</comment>
<gene>
    <name evidence="2" type="ORF">J2Y00_002585</name>
</gene>
<dbReference type="EMBL" id="JAVDQK010000005">
    <property type="protein sequence ID" value="MDR6218988.1"/>
    <property type="molecule type" value="Genomic_DNA"/>
</dbReference>
<protein>
    <submittedName>
        <fullName evidence="2">Hydrolase of the HAD superfamily</fullName>
    </submittedName>
</protein>
<dbReference type="GO" id="GO:0016787">
    <property type="term" value="F:hydrolase activity"/>
    <property type="evidence" value="ECO:0007669"/>
    <property type="project" value="UniProtKB-KW"/>
</dbReference>
<dbReference type="PANTHER" id="PTHR43316">
    <property type="entry name" value="HYDROLASE, HALOACID DELAHOGENASE-RELATED"/>
    <property type="match status" value="1"/>
</dbReference>
<organism evidence="2 3">
    <name type="scientific">Deinococcus soli</name>
    <name type="common">ex Cha et al. 2016</name>
    <dbReference type="NCBI Taxonomy" id="1309411"/>
    <lineage>
        <taxon>Bacteria</taxon>
        <taxon>Thermotogati</taxon>
        <taxon>Deinococcota</taxon>
        <taxon>Deinococci</taxon>
        <taxon>Deinococcales</taxon>
        <taxon>Deinococcaceae</taxon>
        <taxon>Deinococcus</taxon>
    </lineage>
</organism>
<evidence type="ECO:0000313" key="3">
    <source>
        <dbReference type="Proteomes" id="UP001185331"/>
    </source>
</evidence>
<dbReference type="AlphaFoldDB" id="A0AAE4BLI0"/>
<name>A0AAE4BLI0_9DEIO</name>
<evidence type="ECO:0000313" key="2">
    <source>
        <dbReference type="EMBL" id="MDR6218988.1"/>
    </source>
</evidence>
<reference evidence="2" key="1">
    <citation type="submission" date="2023-07" db="EMBL/GenBank/DDBJ databases">
        <title>Sorghum-associated microbial communities from plants grown in Nebraska, USA.</title>
        <authorList>
            <person name="Schachtman D."/>
        </authorList>
    </citation>
    <scope>NUCLEOTIDE SEQUENCE</scope>
    <source>
        <strain evidence="2">BE330</strain>
    </source>
</reference>
<sequence>MSLPAHTTRWEKTLVILDADDTLWETQGLFERAKTELHALLAPADLTRDELAAQLDLIDAQAVKTEGFAQSRFGNSMLRLYDQRCAAQGAQPSVATQIKIGAIAARVYTSAPRVYPGVREALSALHDQALVVLLTKGDLDVQYARINASGLAEFFDDVFVVPDKTAETFRYLTASADHLFETMWSVGNSARSDVNPALNAGLRGILVHPGAPEAGSTWVYEREQPAPGAQIVKGVPEAVRLILQSAAAPVSP</sequence>
<keyword evidence="1 2" id="KW-0378">Hydrolase</keyword>
<dbReference type="InterPro" id="IPR036412">
    <property type="entry name" value="HAD-like_sf"/>
</dbReference>
<dbReference type="Pfam" id="PF00702">
    <property type="entry name" value="Hydrolase"/>
    <property type="match status" value="1"/>
</dbReference>
<dbReference type="InterPro" id="IPR023198">
    <property type="entry name" value="PGP-like_dom2"/>
</dbReference>
<dbReference type="Gene3D" id="3.40.50.1000">
    <property type="entry name" value="HAD superfamily/HAD-like"/>
    <property type="match status" value="1"/>
</dbReference>
<dbReference type="InterPro" id="IPR023214">
    <property type="entry name" value="HAD_sf"/>
</dbReference>
<proteinExistence type="predicted"/>
<dbReference type="SUPFAM" id="SSF56784">
    <property type="entry name" value="HAD-like"/>
    <property type="match status" value="1"/>
</dbReference>
<dbReference type="PANTHER" id="PTHR43316:SF8">
    <property type="entry name" value="HAD FAMILY HYDROLASE"/>
    <property type="match status" value="1"/>
</dbReference>
<dbReference type="Proteomes" id="UP001185331">
    <property type="component" value="Unassembled WGS sequence"/>
</dbReference>
<dbReference type="RefSeq" id="WP_309853934.1">
    <property type="nucleotide sequence ID" value="NZ_JAVDQJ010000004.1"/>
</dbReference>